<protein>
    <submittedName>
        <fullName evidence="2">Uncharacterized protein</fullName>
    </submittedName>
</protein>
<feature type="transmembrane region" description="Helical" evidence="1">
    <location>
        <begin position="42"/>
        <end position="58"/>
    </location>
</feature>
<dbReference type="RefSeq" id="WP_267780924.1">
    <property type="nucleotide sequence ID" value="NZ_CP113089.1"/>
</dbReference>
<sequence>MSSTPTDATVVEESPLRSRHLRAPRRARTRLDPFPRSTTARWMLRLAFSLPIALLVVLDQLGPPLTGSPNARLIETVAGIEWTRGDAQWLSSLYPHVTVLLASANPLGRLGLGLVAAIAAGFLLQKVCEIIAQRSIPRSTGTILVIALAANPLFAYFATENLAGFLALTFFALAIADLVRFVNWGNTESGFRAGLLLMLSVLSDPTGVLFATVAVLASPFLRHGRPPARGLRAANMLVIAFPSIGAFVTVSALSLLFFGTTAFDGLGAVLDGVPERATQLAASYSSPTGLLLAAPVLSAWLVAAIVRRPVAIPLSVVVFLLLNAAFLLGMIAPGSAGVTFTLLTILAIALIPAARTLRQNLLVDLVAVVQIAIAWTAALDRPIVVEWMTGIGSNVAALLG</sequence>
<feature type="transmembrane region" description="Helical" evidence="1">
    <location>
        <begin position="310"/>
        <end position="331"/>
    </location>
</feature>
<dbReference type="AlphaFoldDB" id="A0A9E8MLY7"/>
<evidence type="ECO:0000256" key="1">
    <source>
        <dbReference type="SAM" id="Phobius"/>
    </source>
</evidence>
<evidence type="ECO:0000313" key="3">
    <source>
        <dbReference type="Proteomes" id="UP001164706"/>
    </source>
</evidence>
<keyword evidence="3" id="KW-1185">Reference proteome</keyword>
<evidence type="ECO:0000313" key="2">
    <source>
        <dbReference type="EMBL" id="WAB81166.1"/>
    </source>
</evidence>
<feature type="transmembrane region" description="Helical" evidence="1">
    <location>
        <begin position="280"/>
        <end position="303"/>
    </location>
</feature>
<feature type="transmembrane region" description="Helical" evidence="1">
    <location>
        <begin position="110"/>
        <end position="132"/>
    </location>
</feature>
<proteinExistence type="predicted"/>
<feature type="transmembrane region" description="Helical" evidence="1">
    <location>
        <begin position="153"/>
        <end position="175"/>
    </location>
</feature>
<feature type="transmembrane region" description="Helical" evidence="1">
    <location>
        <begin position="361"/>
        <end position="378"/>
    </location>
</feature>
<dbReference type="KEGG" id="mdb:OVN18_11565"/>
<reference evidence="2" key="1">
    <citation type="submission" date="2022-11" db="EMBL/GenBank/DDBJ databases">
        <title>Description of Microcella daejonensis nov. sp, isolated from riverside soil.</title>
        <authorList>
            <person name="Molina K.M."/>
            <person name="Kim S.B."/>
        </authorList>
    </citation>
    <scope>NUCLEOTIDE SEQUENCE</scope>
    <source>
        <strain evidence="2">MMS21-STM12</strain>
    </source>
</reference>
<feature type="transmembrane region" description="Helical" evidence="1">
    <location>
        <begin position="337"/>
        <end position="354"/>
    </location>
</feature>
<organism evidence="2 3">
    <name type="scientific">Microcella daejeonensis</name>
    <dbReference type="NCBI Taxonomy" id="2994971"/>
    <lineage>
        <taxon>Bacteria</taxon>
        <taxon>Bacillati</taxon>
        <taxon>Actinomycetota</taxon>
        <taxon>Actinomycetes</taxon>
        <taxon>Micrococcales</taxon>
        <taxon>Microbacteriaceae</taxon>
        <taxon>Microcella</taxon>
    </lineage>
</organism>
<feature type="transmembrane region" description="Helical" evidence="1">
    <location>
        <begin position="233"/>
        <end position="260"/>
    </location>
</feature>
<keyword evidence="1" id="KW-0812">Transmembrane</keyword>
<gene>
    <name evidence="2" type="ORF">OVN18_11565</name>
</gene>
<keyword evidence="1" id="KW-1133">Transmembrane helix</keyword>
<keyword evidence="1" id="KW-0472">Membrane</keyword>
<name>A0A9E8MLY7_9MICO</name>
<feature type="transmembrane region" description="Helical" evidence="1">
    <location>
        <begin position="195"/>
        <end position="221"/>
    </location>
</feature>
<dbReference type="EMBL" id="CP113089">
    <property type="protein sequence ID" value="WAB81166.1"/>
    <property type="molecule type" value="Genomic_DNA"/>
</dbReference>
<dbReference type="Proteomes" id="UP001164706">
    <property type="component" value="Chromosome"/>
</dbReference>
<accession>A0A9E8MLY7</accession>